<evidence type="ECO:0000313" key="4">
    <source>
        <dbReference type="Ensembl" id="ENSGMOP00000020880.2"/>
    </source>
</evidence>
<sequence>MSYTTALAIGHGGPMPSSEQESVLKMIGKYLFPFTSNKATSLADRRGSVESCDEIENSPTDMDLGPEDEERLLQRSMVGQIERCLSEAKRSVLRCQVLLLPRRMTAKVAGDVERSSAGEPCGLRGAFIMVYLEEEEKGRKDGPVLKPLGVIRPDPNVTPTFELSVVLKADRDGWSPLRRVLVGEEVLKLRPDYRLVKRKLYSSENPVVHCFY</sequence>
<protein>
    <submittedName>
        <fullName evidence="4">Uncharacterized protein</fullName>
    </submittedName>
</protein>
<evidence type="ECO:0000256" key="2">
    <source>
        <dbReference type="ARBA" id="ARBA00010670"/>
    </source>
</evidence>
<dbReference type="PANTHER" id="PTHR12478">
    <property type="entry name" value="DNA-DAMAGE-INDUCIBLE TRANSCRIPT 4 PROTEIN DDIT4"/>
    <property type="match status" value="1"/>
</dbReference>
<reference evidence="4" key="2">
    <citation type="submission" date="2025-09" db="UniProtKB">
        <authorList>
            <consortium name="Ensembl"/>
        </authorList>
    </citation>
    <scope>IDENTIFICATION</scope>
</reference>
<dbReference type="OMA" id="GWPPLRH"/>
<dbReference type="GO" id="GO:0009968">
    <property type="term" value="P:negative regulation of signal transduction"/>
    <property type="evidence" value="ECO:0007669"/>
    <property type="project" value="InterPro"/>
</dbReference>
<keyword evidence="3" id="KW-0963">Cytoplasm</keyword>
<comment type="similarity">
    <text evidence="2">Belongs to the DDIT4 family.</text>
</comment>
<proteinExistence type="inferred from homology"/>
<dbReference type="GeneTree" id="ENSGT00530000063652"/>
<comment type="subcellular location">
    <subcellularLocation>
        <location evidence="1">Cytoplasm</location>
    </subcellularLocation>
</comment>
<dbReference type="AlphaFoldDB" id="A0A8C4ZS75"/>
<dbReference type="GO" id="GO:0005737">
    <property type="term" value="C:cytoplasm"/>
    <property type="evidence" value="ECO:0007669"/>
    <property type="project" value="UniProtKB-SubCell"/>
</dbReference>
<evidence type="ECO:0000256" key="3">
    <source>
        <dbReference type="ARBA" id="ARBA00022490"/>
    </source>
</evidence>
<reference evidence="4" key="1">
    <citation type="submission" date="2025-08" db="UniProtKB">
        <authorList>
            <consortium name="Ensembl"/>
        </authorList>
    </citation>
    <scope>IDENTIFICATION</scope>
</reference>
<dbReference type="Gene3D" id="3.90.470.40">
    <property type="entry name" value="RTP801-like"/>
    <property type="match status" value="1"/>
</dbReference>
<dbReference type="Ensembl" id="ENSGMOT00000021390.2">
    <property type="protein sequence ID" value="ENSGMOP00000020880.2"/>
    <property type="gene ID" value="ENSGMOG00000019411.2"/>
</dbReference>
<dbReference type="InterPro" id="IPR012918">
    <property type="entry name" value="RTP801-like"/>
</dbReference>
<evidence type="ECO:0000256" key="1">
    <source>
        <dbReference type="ARBA" id="ARBA00004496"/>
    </source>
</evidence>
<dbReference type="PANTHER" id="PTHR12478:SF18">
    <property type="entry name" value="REGULATED IN DEVELOPMENT AND DNA DAMAGE RESPONSE 2"/>
    <property type="match status" value="1"/>
</dbReference>
<dbReference type="Pfam" id="PF07809">
    <property type="entry name" value="RTP801_C"/>
    <property type="match status" value="1"/>
</dbReference>
<dbReference type="InterPro" id="IPR038281">
    <property type="entry name" value="RTP801-like_C_sf"/>
</dbReference>
<keyword evidence="5" id="KW-1185">Reference proteome</keyword>
<dbReference type="Proteomes" id="UP000694546">
    <property type="component" value="Chromosome 10"/>
</dbReference>
<evidence type="ECO:0000313" key="5">
    <source>
        <dbReference type="Proteomes" id="UP000694546"/>
    </source>
</evidence>
<accession>A0A8C4ZS75</accession>
<name>A0A8C4ZS75_GADMO</name>
<organism evidence="4 5">
    <name type="scientific">Gadus morhua</name>
    <name type="common">Atlantic cod</name>
    <dbReference type="NCBI Taxonomy" id="8049"/>
    <lineage>
        <taxon>Eukaryota</taxon>
        <taxon>Metazoa</taxon>
        <taxon>Chordata</taxon>
        <taxon>Craniata</taxon>
        <taxon>Vertebrata</taxon>
        <taxon>Euteleostomi</taxon>
        <taxon>Actinopterygii</taxon>
        <taxon>Neopterygii</taxon>
        <taxon>Teleostei</taxon>
        <taxon>Neoteleostei</taxon>
        <taxon>Acanthomorphata</taxon>
        <taxon>Zeiogadaria</taxon>
        <taxon>Gadariae</taxon>
        <taxon>Gadiformes</taxon>
        <taxon>Gadoidei</taxon>
        <taxon>Gadidae</taxon>
        <taxon>Gadus</taxon>
    </lineage>
</organism>